<feature type="transmembrane region" description="Helical" evidence="1">
    <location>
        <begin position="88"/>
        <end position="114"/>
    </location>
</feature>
<proteinExistence type="predicted"/>
<gene>
    <name evidence="2" type="ORF">QVZ41_01740</name>
</gene>
<dbReference type="Proteomes" id="UP001168642">
    <property type="component" value="Unassembled WGS sequence"/>
</dbReference>
<evidence type="ECO:0000256" key="1">
    <source>
        <dbReference type="SAM" id="Phobius"/>
    </source>
</evidence>
<name>A0ABT8VNL9_9FLAO</name>
<reference evidence="2" key="1">
    <citation type="submission" date="2023-07" db="EMBL/GenBank/DDBJ databases">
        <title>Wenyingzhuangia sp. chi5 genome sequencing and assembly.</title>
        <authorList>
            <person name="Park S."/>
        </authorList>
    </citation>
    <scope>NUCLEOTIDE SEQUENCE</scope>
    <source>
        <strain evidence="2">Chi5</strain>
    </source>
</reference>
<protein>
    <submittedName>
        <fullName evidence="2">DUF975 family protein</fullName>
    </submittedName>
</protein>
<comment type="caution">
    <text evidence="2">The sequence shown here is derived from an EMBL/GenBank/DDBJ whole genome shotgun (WGS) entry which is preliminary data.</text>
</comment>
<feature type="transmembrane region" description="Helical" evidence="1">
    <location>
        <begin position="20"/>
        <end position="40"/>
    </location>
</feature>
<keyword evidence="1" id="KW-0812">Transmembrane</keyword>
<organism evidence="2 3">
    <name type="scientific">Wenyingzhuangia gilva</name>
    <dbReference type="NCBI Taxonomy" id="3057677"/>
    <lineage>
        <taxon>Bacteria</taxon>
        <taxon>Pseudomonadati</taxon>
        <taxon>Bacteroidota</taxon>
        <taxon>Flavobacteriia</taxon>
        <taxon>Flavobacteriales</taxon>
        <taxon>Flavobacteriaceae</taxon>
        <taxon>Wenyingzhuangia</taxon>
    </lineage>
</organism>
<feature type="transmembrane region" description="Helical" evidence="1">
    <location>
        <begin position="156"/>
        <end position="175"/>
    </location>
</feature>
<dbReference type="RefSeq" id="WP_302882818.1">
    <property type="nucleotide sequence ID" value="NZ_JAUMIT010000001.1"/>
</dbReference>
<accession>A0ABT8VNL9</accession>
<dbReference type="EMBL" id="JAUMIT010000001">
    <property type="protein sequence ID" value="MDO3693569.1"/>
    <property type="molecule type" value="Genomic_DNA"/>
</dbReference>
<dbReference type="PANTHER" id="PTHR40076">
    <property type="entry name" value="MEMBRANE PROTEIN-RELATED"/>
    <property type="match status" value="1"/>
</dbReference>
<dbReference type="InterPro" id="IPR010380">
    <property type="entry name" value="DUF975"/>
</dbReference>
<dbReference type="PANTHER" id="PTHR40076:SF1">
    <property type="entry name" value="MEMBRANE PROTEIN"/>
    <property type="match status" value="1"/>
</dbReference>
<feature type="transmembrane region" description="Helical" evidence="1">
    <location>
        <begin position="46"/>
        <end position="67"/>
    </location>
</feature>
<dbReference type="Pfam" id="PF06161">
    <property type="entry name" value="DUF975"/>
    <property type="match status" value="1"/>
</dbReference>
<keyword evidence="1" id="KW-0472">Membrane</keyword>
<keyword evidence="3" id="KW-1185">Reference proteome</keyword>
<evidence type="ECO:0000313" key="3">
    <source>
        <dbReference type="Proteomes" id="UP001168642"/>
    </source>
</evidence>
<evidence type="ECO:0000313" key="2">
    <source>
        <dbReference type="EMBL" id="MDO3693569.1"/>
    </source>
</evidence>
<keyword evidence="1" id="KW-1133">Transmembrane helix</keyword>
<sequence>MTTENTKLMQQARASLDLKWGMAIITFLIYNIIVGSLSIIPILGSIGALILAGPFAYGLATFSMAISRNQKEDIKQIFEGFNNFANCLIAYLLMVLYVILWSLLFIIPGIIAVISYSMVFYIMVDEPEIGPEAALRKSKEMMYGYKWKFFRLNLRFLGWSLLCILTLGIGFLWLIPYMHVTYVKFYEDIKNDPLAEIGSQYSK</sequence>